<dbReference type="OrthoDB" id="9815599at2"/>
<dbReference type="InterPro" id="IPR004360">
    <property type="entry name" value="Glyas_Fos-R_dOase_dom"/>
</dbReference>
<feature type="domain" description="VOC" evidence="1">
    <location>
        <begin position="10"/>
        <end position="132"/>
    </location>
</feature>
<dbReference type="EMBL" id="RQHV01000032">
    <property type="protein sequence ID" value="TGN13199.1"/>
    <property type="molecule type" value="Genomic_DNA"/>
</dbReference>
<organism evidence="2 3">
    <name type="scientific">Leptospira ilyithenensis</name>
    <dbReference type="NCBI Taxonomy" id="2484901"/>
    <lineage>
        <taxon>Bacteria</taxon>
        <taxon>Pseudomonadati</taxon>
        <taxon>Spirochaetota</taxon>
        <taxon>Spirochaetia</taxon>
        <taxon>Leptospirales</taxon>
        <taxon>Leptospiraceae</taxon>
        <taxon>Leptospira</taxon>
    </lineage>
</organism>
<evidence type="ECO:0000259" key="1">
    <source>
        <dbReference type="PROSITE" id="PS51819"/>
    </source>
</evidence>
<reference evidence="2" key="1">
    <citation type="journal article" date="2019" name="PLoS Negl. Trop. Dis.">
        <title>Revisiting the worldwide diversity of Leptospira species in the environment.</title>
        <authorList>
            <person name="Vincent A.T."/>
            <person name="Schiettekatte O."/>
            <person name="Bourhy P."/>
            <person name="Veyrier F.J."/>
            <person name="Picardeau M."/>
        </authorList>
    </citation>
    <scope>NUCLEOTIDE SEQUENCE [LARGE SCALE GENOMIC DNA]</scope>
    <source>
        <strain evidence="2">201400974</strain>
    </source>
</reference>
<proteinExistence type="predicted"/>
<dbReference type="SUPFAM" id="SSF54593">
    <property type="entry name" value="Glyoxalase/Bleomycin resistance protein/Dihydroxybiphenyl dioxygenase"/>
    <property type="match status" value="1"/>
</dbReference>
<dbReference type="PANTHER" id="PTHR36503:SF1">
    <property type="entry name" value="BLR2520 PROTEIN"/>
    <property type="match status" value="1"/>
</dbReference>
<gene>
    <name evidence="2" type="ORF">EHS11_04705</name>
</gene>
<dbReference type="RefSeq" id="WP_135763252.1">
    <property type="nucleotide sequence ID" value="NZ_RQHV01000032.1"/>
</dbReference>
<dbReference type="InterPro" id="IPR029068">
    <property type="entry name" value="Glyas_Bleomycin-R_OHBP_Dase"/>
</dbReference>
<dbReference type="PROSITE" id="PS51819">
    <property type="entry name" value="VOC"/>
    <property type="match status" value="1"/>
</dbReference>
<protein>
    <submittedName>
        <fullName evidence="2">VOC family protein</fullName>
    </submittedName>
</protein>
<sequence length="155" mass="17830">MNQKGKLKERISIITIGVKNLQNIRNFYEEKFGWIPVAANKDIIFFRLNGLLLSFYPSKDLASGAGKENNSSDFKHFTLAYNVDSKEEVDVLYNHLKKAEVSITKSPEETFFGAYIFYFEDIESNLWEIAYNPMIELDPSGNVVSHQDILHLEQS</sequence>
<name>A0A4R9LT81_9LEPT</name>
<evidence type="ECO:0000313" key="2">
    <source>
        <dbReference type="EMBL" id="TGN13199.1"/>
    </source>
</evidence>
<dbReference type="PANTHER" id="PTHR36503">
    <property type="entry name" value="BLR2520 PROTEIN"/>
    <property type="match status" value="1"/>
</dbReference>
<keyword evidence="3" id="KW-1185">Reference proteome</keyword>
<dbReference type="Proteomes" id="UP000298264">
    <property type="component" value="Unassembled WGS sequence"/>
</dbReference>
<evidence type="ECO:0000313" key="3">
    <source>
        <dbReference type="Proteomes" id="UP000298264"/>
    </source>
</evidence>
<dbReference type="Pfam" id="PF00903">
    <property type="entry name" value="Glyoxalase"/>
    <property type="match status" value="1"/>
</dbReference>
<accession>A0A4R9LT81</accession>
<dbReference type="Gene3D" id="3.10.180.10">
    <property type="entry name" value="2,3-Dihydroxybiphenyl 1,2-Dioxygenase, domain 1"/>
    <property type="match status" value="1"/>
</dbReference>
<dbReference type="InterPro" id="IPR037523">
    <property type="entry name" value="VOC_core"/>
</dbReference>
<comment type="caution">
    <text evidence="2">The sequence shown here is derived from an EMBL/GenBank/DDBJ whole genome shotgun (WGS) entry which is preliminary data.</text>
</comment>
<dbReference type="AlphaFoldDB" id="A0A4R9LT81"/>